<dbReference type="Pfam" id="PF09721">
    <property type="entry name" value="Exosortase_EpsH"/>
    <property type="match status" value="1"/>
</dbReference>
<keyword evidence="2" id="KW-1003">Cell membrane</keyword>
<organism evidence="9 10">
    <name type="scientific">Alteromonas macleodii</name>
    <name type="common">Pseudoalteromonas macleodii</name>
    <dbReference type="NCBI Taxonomy" id="28108"/>
    <lineage>
        <taxon>Bacteria</taxon>
        <taxon>Pseudomonadati</taxon>
        <taxon>Pseudomonadota</taxon>
        <taxon>Gammaproteobacteria</taxon>
        <taxon>Alteromonadales</taxon>
        <taxon>Alteromonadaceae</taxon>
        <taxon>Alteromonas/Salinimonas group</taxon>
        <taxon>Alteromonas</taxon>
    </lineage>
</organism>
<proteinExistence type="predicted"/>
<dbReference type="RefSeq" id="WP_179984110.1">
    <property type="nucleotide sequence ID" value="NZ_LR812090.1"/>
</dbReference>
<keyword evidence="7 8" id="KW-0472">Membrane</keyword>
<protein>
    <recommendedName>
        <fullName evidence="11">Exosortase</fullName>
    </recommendedName>
</protein>
<dbReference type="NCBIfam" id="TIGR02602">
    <property type="entry name" value="8TM_EpsH"/>
    <property type="match status" value="1"/>
</dbReference>
<dbReference type="InterPro" id="IPR013426">
    <property type="entry name" value="EpsH-like"/>
</dbReference>
<dbReference type="AlphaFoldDB" id="A0A6T9Y4R3"/>
<feature type="transmembrane region" description="Helical" evidence="8">
    <location>
        <begin position="69"/>
        <end position="89"/>
    </location>
</feature>
<feature type="transmembrane region" description="Helical" evidence="8">
    <location>
        <begin position="247"/>
        <end position="263"/>
    </location>
</feature>
<evidence type="ECO:0000313" key="10">
    <source>
        <dbReference type="Proteomes" id="UP000509458"/>
    </source>
</evidence>
<keyword evidence="4 8" id="KW-0812">Transmembrane</keyword>
<evidence type="ECO:0000256" key="4">
    <source>
        <dbReference type="ARBA" id="ARBA00022692"/>
    </source>
</evidence>
<comment type="subcellular location">
    <subcellularLocation>
        <location evidence="1">Cell membrane</location>
        <topology evidence="1">Multi-pass membrane protein</topology>
    </subcellularLocation>
</comment>
<evidence type="ECO:0000256" key="6">
    <source>
        <dbReference type="ARBA" id="ARBA00022989"/>
    </source>
</evidence>
<evidence type="ECO:0000256" key="1">
    <source>
        <dbReference type="ARBA" id="ARBA00004651"/>
    </source>
</evidence>
<feature type="transmembrane region" description="Helical" evidence="8">
    <location>
        <begin position="205"/>
        <end position="226"/>
    </location>
</feature>
<name>A0A6T9Y4R3_ALTMA</name>
<feature type="transmembrane region" description="Helical" evidence="8">
    <location>
        <begin position="95"/>
        <end position="112"/>
    </location>
</feature>
<evidence type="ECO:0000256" key="7">
    <source>
        <dbReference type="ARBA" id="ARBA00023136"/>
    </source>
</evidence>
<evidence type="ECO:0000256" key="5">
    <source>
        <dbReference type="ARBA" id="ARBA00022801"/>
    </source>
</evidence>
<dbReference type="InterPro" id="IPR019127">
    <property type="entry name" value="Exosortase"/>
</dbReference>
<evidence type="ECO:0008006" key="11">
    <source>
        <dbReference type="Google" id="ProtNLM"/>
    </source>
</evidence>
<evidence type="ECO:0000256" key="2">
    <source>
        <dbReference type="ARBA" id="ARBA00022475"/>
    </source>
</evidence>
<reference evidence="9 10" key="1">
    <citation type="submission" date="2020-06" db="EMBL/GenBank/DDBJ databases">
        <authorList>
            <person name="Duchaud E."/>
        </authorList>
    </citation>
    <scope>NUCLEOTIDE SEQUENCE [LARGE SCALE GENOMIC DNA]</scope>
    <source>
        <strain evidence="9">Alteromonas fortis</strain>
    </source>
</reference>
<evidence type="ECO:0000313" key="9">
    <source>
        <dbReference type="EMBL" id="CAB9494813.1"/>
    </source>
</evidence>
<dbReference type="EMBL" id="LR812090">
    <property type="protein sequence ID" value="CAB9494813.1"/>
    <property type="molecule type" value="Genomic_DNA"/>
</dbReference>
<sequence>MDLKVHKFFWVLLSITVLWCLANYPIMVSLWEYSFDDGTYSHAYLVPFIIVYLFYILEQEKRVIFRERLSLPWLALLAISGMGLVLTTWSQISLLYWAASLATLISLAFCIFRFNVSTLFPFAFLVFIFPFWGALAVPLQSLSVYVVTALMGLTNIPVYVENEFVTIPAGIFEIAEGCSGLRYVIVSAAISSLYVFLYLKTLRSALIFTSVALAGALVTNWLRIVALIVIGHETEMQSSLMTDHNNFGWYIYIPVAIFQFYIGRKLEDREAESLECNSVNTDSKLSHLNVKGGLSAVFIMVVLSSSNAMWNGQFDKQSSCDPQQIFLMPEIFNADSVCAQQRGSVYQVKYSYYGTSLDHKASYYLNSPIPAGFKELRSSENGEWNTVTVGNKDGNMFAIAYRYGTDFETYLSLIELKKARLKNALRANTSSNIQWRLTHCESTCDQSDIERVVP</sequence>
<feature type="transmembrane region" description="Helical" evidence="8">
    <location>
        <begin position="7"/>
        <end position="27"/>
    </location>
</feature>
<feature type="transmembrane region" description="Helical" evidence="8">
    <location>
        <begin position="119"/>
        <end position="136"/>
    </location>
</feature>
<keyword evidence="3" id="KW-0645">Protease</keyword>
<accession>A0A6T9Y4R3</accession>
<gene>
    <name evidence="9" type="ORF">ALFOR1_40185</name>
</gene>
<evidence type="ECO:0000256" key="8">
    <source>
        <dbReference type="SAM" id="Phobius"/>
    </source>
</evidence>
<feature type="transmembrane region" description="Helical" evidence="8">
    <location>
        <begin position="181"/>
        <end position="199"/>
    </location>
</feature>
<dbReference type="NCBIfam" id="TIGR04178">
    <property type="entry name" value="exo_archaeo"/>
    <property type="match status" value="1"/>
</dbReference>
<dbReference type="GO" id="GO:0005886">
    <property type="term" value="C:plasma membrane"/>
    <property type="evidence" value="ECO:0007669"/>
    <property type="project" value="UniProtKB-SubCell"/>
</dbReference>
<feature type="transmembrane region" description="Helical" evidence="8">
    <location>
        <begin position="39"/>
        <end position="57"/>
    </location>
</feature>
<evidence type="ECO:0000256" key="3">
    <source>
        <dbReference type="ARBA" id="ARBA00022670"/>
    </source>
</evidence>
<dbReference type="Proteomes" id="UP000509458">
    <property type="component" value="Chromosome"/>
</dbReference>
<dbReference type="GO" id="GO:0008233">
    <property type="term" value="F:peptidase activity"/>
    <property type="evidence" value="ECO:0007669"/>
    <property type="project" value="UniProtKB-KW"/>
</dbReference>
<dbReference type="GO" id="GO:0006508">
    <property type="term" value="P:proteolysis"/>
    <property type="evidence" value="ECO:0007669"/>
    <property type="project" value="UniProtKB-KW"/>
</dbReference>
<keyword evidence="5" id="KW-0378">Hydrolase</keyword>
<dbReference type="InterPro" id="IPR026392">
    <property type="entry name" value="Exo/Archaeosortase_dom"/>
</dbReference>
<keyword evidence="6 8" id="KW-1133">Transmembrane helix</keyword>